<keyword evidence="2" id="KW-0547">Nucleotide-binding</keyword>
<dbReference type="GO" id="GO:0089705">
    <property type="term" value="P:protein localization to outer membrane"/>
    <property type="evidence" value="ECO:0007669"/>
    <property type="project" value="TreeGrafter"/>
</dbReference>
<name>A0A844WB22_9RHOB</name>
<proteinExistence type="inferred from homology"/>
<dbReference type="GO" id="GO:0005524">
    <property type="term" value="F:ATP binding"/>
    <property type="evidence" value="ECO:0007669"/>
    <property type="project" value="UniProtKB-KW"/>
</dbReference>
<evidence type="ECO:0000259" key="5">
    <source>
        <dbReference type="PROSITE" id="PS50893"/>
    </source>
</evidence>
<organism evidence="6 7">
    <name type="scientific">Pseudooceanicola pacificus</name>
    <dbReference type="NCBI Taxonomy" id="2676438"/>
    <lineage>
        <taxon>Bacteria</taxon>
        <taxon>Pseudomonadati</taxon>
        <taxon>Pseudomonadota</taxon>
        <taxon>Alphaproteobacteria</taxon>
        <taxon>Rhodobacterales</taxon>
        <taxon>Paracoccaceae</taxon>
        <taxon>Pseudooceanicola</taxon>
    </lineage>
</organism>
<dbReference type="PANTHER" id="PTHR24220:SF689">
    <property type="entry name" value="LIPOPROTEIN-RELEASING SYSTEM ATP-BINDING PROTEIN LOLD"/>
    <property type="match status" value="1"/>
</dbReference>
<dbReference type="Gene3D" id="3.40.50.300">
    <property type="entry name" value="P-loop containing nucleotide triphosphate hydrolases"/>
    <property type="match status" value="1"/>
</dbReference>
<feature type="domain" description="ABC transporter" evidence="5">
    <location>
        <begin position="17"/>
        <end position="263"/>
    </location>
</feature>
<evidence type="ECO:0000256" key="1">
    <source>
        <dbReference type="ARBA" id="ARBA00005417"/>
    </source>
</evidence>
<dbReference type="InterPro" id="IPR027417">
    <property type="entry name" value="P-loop_NTPase"/>
</dbReference>
<comment type="caution">
    <text evidence="6">The sequence shown here is derived from an EMBL/GenBank/DDBJ whole genome shotgun (WGS) entry which is preliminary data.</text>
</comment>
<reference evidence="6 7" key="1">
    <citation type="submission" date="2019-11" db="EMBL/GenBank/DDBJ databases">
        <title>Pseudooceanicola pacifica sp. nov., isolated from deep-sea sediment of the Pacific Ocean.</title>
        <authorList>
            <person name="Lyu L."/>
        </authorList>
    </citation>
    <scope>NUCLEOTIDE SEQUENCE [LARGE SCALE GENOMIC DNA]</scope>
    <source>
        <strain evidence="6 7">216_PA32_1</strain>
    </source>
</reference>
<dbReference type="Proteomes" id="UP000443843">
    <property type="component" value="Unassembled WGS sequence"/>
</dbReference>
<evidence type="ECO:0000256" key="3">
    <source>
        <dbReference type="ARBA" id="ARBA00022840"/>
    </source>
</evidence>
<evidence type="ECO:0000256" key="2">
    <source>
        <dbReference type="ARBA" id="ARBA00022741"/>
    </source>
</evidence>
<dbReference type="GO" id="GO:0044874">
    <property type="term" value="P:lipoprotein localization to outer membrane"/>
    <property type="evidence" value="ECO:0007669"/>
    <property type="project" value="TreeGrafter"/>
</dbReference>
<comment type="similarity">
    <text evidence="1">Belongs to the ABC transporter superfamily.</text>
</comment>
<dbReference type="EMBL" id="WNXQ01000002">
    <property type="protein sequence ID" value="MWB77052.1"/>
    <property type="molecule type" value="Genomic_DNA"/>
</dbReference>
<dbReference type="InterPro" id="IPR003439">
    <property type="entry name" value="ABC_transporter-like_ATP-bd"/>
</dbReference>
<dbReference type="AlphaFoldDB" id="A0A844WB22"/>
<dbReference type="GO" id="GO:0016887">
    <property type="term" value="F:ATP hydrolysis activity"/>
    <property type="evidence" value="ECO:0007669"/>
    <property type="project" value="InterPro"/>
</dbReference>
<dbReference type="PANTHER" id="PTHR24220">
    <property type="entry name" value="IMPORT ATP-BINDING PROTEIN"/>
    <property type="match status" value="1"/>
</dbReference>
<evidence type="ECO:0000313" key="7">
    <source>
        <dbReference type="Proteomes" id="UP000443843"/>
    </source>
</evidence>
<accession>A0A844WB22</accession>
<feature type="region of interest" description="Disordered" evidence="4">
    <location>
        <begin position="242"/>
        <end position="263"/>
    </location>
</feature>
<sequence length="263" mass="27821">MTEVPSESRPARPIMALGGLEVARFDASRQAWFRLSVPELTIRAGERICLVGRSGSGKTTLLEVLGLLSCPDALDRYDLSPYGDGRLLSVQEPILAGQATVLSAIRSRTMGFVLQDGGLLPYLSVRDNALLAAELAGQRGREIGERIEALAAAMGIERMLDRLPAGLSGGQRQRSAVLRAMASAPVILLADEPTAALDGATANEVMQVMVNAAKATGATLVMVSHNEDLATRYGFTVRRLETHTGSGGETSTLAPLPQQVQSA</sequence>
<dbReference type="PROSITE" id="PS50893">
    <property type="entry name" value="ABC_TRANSPORTER_2"/>
    <property type="match status" value="1"/>
</dbReference>
<dbReference type="Pfam" id="PF00005">
    <property type="entry name" value="ABC_tran"/>
    <property type="match status" value="1"/>
</dbReference>
<gene>
    <name evidence="6" type="ORF">GLS40_03330</name>
</gene>
<dbReference type="SMART" id="SM00382">
    <property type="entry name" value="AAA"/>
    <property type="match status" value="1"/>
</dbReference>
<protein>
    <submittedName>
        <fullName evidence="6">ATP-binding cassette domain-containing protein</fullName>
    </submittedName>
</protein>
<keyword evidence="7" id="KW-1185">Reference proteome</keyword>
<keyword evidence="3 6" id="KW-0067">ATP-binding</keyword>
<dbReference type="GO" id="GO:0022857">
    <property type="term" value="F:transmembrane transporter activity"/>
    <property type="evidence" value="ECO:0007669"/>
    <property type="project" value="TreeGrafter"/>
</dbReference>
<dbReference type="SUPFAM" id="SSF52540">
    <property type="entry name" value="P-loop containing nucleoside triphosphate hydrolases"/>
    <property type="match status" value="1"/>
</dbReference>
<evidence type="ECO:0000313" key="6">
    <source>
        <dbReference type="EMBL" id="MWB77052.1"/>
    </source>
</evidence>
<dbReference type="InterPro" id="IPR015854">
    <property type="entry name" value="ABC_transpr_LolD-like"/>
</dbReference>
<evidence type="ECO:0000256" key="4">
    <source>
        <dbReference type="SAM" id="MobiDB-lite"/>
    </source>
</evidence>
<dbReference type="RefSeq" id="WP_160381216.1">
    <property type="nucleotide sequence ID" value="NZ_WNXQ01000002.1"/>
</dbReference>
<dbReference type="GO" id="GO:0005886">
    <property type="term" value="C:plasma membrane"/>
    <property type="evidence" value="ECO:0007669"/>
    <property type="project" value="TreeGrafter"/>
</dbReference>
<dbReference type="InterPro" id="IPR003593">
    <property type="entry name" value="AAA+_ATPase"/>
</dbReference>